<feature type="non-terminal residue" evidence="5">
    <location>
        <position position="122"/>
    </location>
</feature>
<dbReference type="InterPro" id="IPR027054">
    <property type="entry name" value="ALG2"/>
</dbReference>
<evidence type="ECO:0000259" key="4">
    <source>
        <dbReference type="Pfam" id="PF00534"/>
    </source>
</evidence>
<dbReference type="GO" id="GO:0004378">
    <property type="term" value="F:GDP-Man:Man(1)GlcNAc(2)-PP-Dol alpha-1,3-mannosyltransferase activity"/>
    <property type="evidence" value="ECO:0007669"/>
    <property type="project" value="InterPro"/>
</dbReference>
<feature type="domain" description="Glycosyl transferase family 1" evidence="4">
    <location>
        <begin position="64"/>
        <end position="116"/>
    </location>
</feature>
<organism evidence="5">
    <name type="scientific">Brassica napus</name>
    <name type="common">Rape</name>
    <dbReference type="NCBI Taxonomy" id="3708"/>
    <lineage>
        <taxon>Eukaryota</taxon>
        <taxon>Viridiplantae</taxon>
        <taxon>Streptophyta</taxon>
        <taxon>Embryophyta</taxon>
        <taxon>Tracheophyta</taxon>
        <taxon>Spermatophyta</taxon>
        <taxon>Magnoliopsida</taxon>
        <taxon>eudicotyledons</taxon>
        <taxon>Gunneridae</taxon>
        <taxon>Pentapetalae</taxon>
        <taxon>rosids</taxon>
        <taxon>malvids</taxon>
        <taxon>Brassicales</taxon>
        <taxon>Brassicaceae</taxon>
        <taxon>Brassiceae</taxon>
        <taxon>Brassica</taxon>
    </lineage>
</organism>
<dbReference type="Proteomes" id="UP001295469">
    <property type="component" value="Chromosome C02"/>
</dbReference>
<keyword evidence="3" id="KW-1133">Transmembrane helix</keyword>
<keyword evidence="1" id="KW-0328">Glycosyltransferase</keyword>
<dbReference type="EMBL" id="HG994366">
    <property type="protein sequence ID" value="CAF1914259.1"/>
    <property type="molecule type" value="Genomic_DNA"/>
</dbReference>
<dbReference type="SUPFAM" id="SSF53756">
    <property type="entry name" value="UDP-Glycosyltransferase/glycogen phosphorylase"/>
    <property type="match status" value="1"/>
</dbReference>
<keyword evidence="3" id="KW-0812">Transmembrane</keyword>
<accession>A0A816JYU9</accession>
<evidence type="ECO:0000313" key="5">
    <source>
        <dbReference type="EMBL" id="CAF1914259.1"/>
    </source>
</evidence>
<protein>
    <submittedName>
        <fullName evidence="5">(rape) hypothetical protein</fullName>
    </submittedName>
</protein>
<dbReference type="InterPro" id="IPR001296">
    <property type="entry name" value="Glyco_trans_1"/>
</dbReference>
<reference evidence="5" key="1">
    <citation type="submission" date="2021-01" db="EMBL/GenBank/DDBJ databases">
        <authorList>
            <consortium name="Genoscope - CEA"/>
            <person name="William W."/>
        </authorList>
    </citation>
    <scope>NUCLEOTIDE SEQUENCE</scope>
</reference>
<dbReference type="PANTHER" id="PTHR45918:SF1">
    <property type="entry name" value="ALPHA-1,3_1,6-MANNOSYLTRANSFERASE ALG2"/>
    <property type="match status" value="1"/>
</dbReference>
<gene>
    <name evidence="5" type="ORF">DARMORV10_C02P35890.1</name>
</gene>
<feature type="transmembrane region" description="Helical" evidence="3">
    <location>
        <begin position="20"/>
        <end position="40"/>
    </location>
</feature>
<proteinExistence type="predicted"/>
<dbReference type="Pfam" id="PF00534">
    <property type="entry name" value="Glycos_transf_1"/>
    <property type="match status" value="1"/>
</dbReference>
<evidence type="ECO:0000256" key="3">
    <source>
        <dbReference type="SAM" id="Phobius"/>
    </source>
</evidence>
<name>A0A816JYU9_BRANA</name>
<dbReference type="Gene3D" id="3.40.50.2000">
    <property type="entry name" value="Glycogen Phosphorylase B"/>
    <property type="match status" value="1"/>
</dbReference>
<dbReference type="AlphaFoldDB" id="A0A816JYU9"/>
<sequence>GIFQVTVYGSFLPRHIFYRLHAMCAYLRCLFVALCVLLGWSSFDVVLADQVSVVVPLLKLKRSSKDEHFGIVPLEAMVAYKPVIACNSGGPMETVKNGVTGYLCEATPEDFSSAVGKFPREF</sequence>
<evidence type="ECO:0000256" key="1">
    <source>
        <dbReference type="ARBA" id="ARBA00022676"/>
    </source>
</evidence>
<keyword evidence="2" id="KW-0808">Transferase</keyword>
<dbReference type="PANTHER" id="PTHR45918">
    <property type="entry name" value="ALPHA-1,3/1,6-MANNOSYLTRANSFERASE ALG2"/>
    <property type="match status" value="1"/>
</dbReference>
<evidence type="ECO:0000256" key="2">
    <source>
        <dbReference type="ARBA" id="ARBA00022679"/>
    </source>
</evidence>
<keyword evidence="3" id="KW-0472">Membrane</keyword>